<dbReference type="Proteomes" id="UP000594220">
    <property type="component" value="Unplaced"/>
</dbReference>
<feature type="compositionally biased region" description="Polar residues" evidence="2">
    <location>
        <begin position="92"/>
        <end position="104"/>
    </location>
</feature>
<feature type="compositionally biased region" description="Basic and acidic residues" evidence="2">
    <location>
        <begin position="163"/>
        <end position="196"/>
    </location>
</feature>
<evidence type="ECO:0000259" key="3">
    <source>
        <dbReference type="Pfam" id="PF15304"/>
    </source>
</evidence>
<dbReference type="InterPro" id="IPR042779">
    <property type="entry name" value="MISP/MISP3-like"/>
</dbReference>
<reference evidence="4" key="2">
    <citation type="submission" date="2025-09" db="UniProtKB">
        <authorList>
            <consortium name="Ensembl"/>
        </authorList>
    </citation>
    <scope>IDENTIFICATION</scope>
</reference>
<name>A0A7M4FC39_CROPO</name>
<evidence type="ECO:0000256" key="1">
    <source>
        <dbReference type="ARBA" id="ARBA00023054"/>
    </source>
</evidence>
<feature type="compositionally biased region" description="Gly residues" evidence="2">
    <location>
        <begin position="52"/>
        <end position="61"/>
    </location>
</feature>
<feature type="region of interest" description="Disordered" evidence="2">
    <location>
        <begin position="275"/>
        <end position="317"/>
    </location>
</feature>
<feature type="domain" description="A-kinase anchor protein 2 C-terminal" evidence="3">
    <location>
        <begin position="223"/>
        <end position="296"/>
    </location>
</feature>
<dbReference type="InterPro" id="IPR029304">
    <property type="entry name" value="AKAP2_C"/>
</dbReference>
<reference evidence="4" key="1">
    <citation type="submission" date="2025-08" db="UniProtKB">
        <authorList>
            <consortium name="Ensembl"/>
        </authorList>
    </citation>
    <scope>IDENTIFICATION</scope>
</reference>
<feature type="compositionally biased region" description="Low complexity" evidence="2">
    <location>
        <begin position="134"/>
        <end position="148"/>
    </location>
</feature>
<feature type="compositionally biased region" description="Basic and acidic residues" evidence="2">
    <location>
        <begin position="120"/>
        <end position="129"/>
    </location>
</feature>
<organism evidence="4 5">
    <name type="scientific">Crocodylus porosus</name>
    <name type="common">Saltwater crocodile</name>
    <name type="synonym">Estuarine crocodile</name>
    <dbReference type="NCBI Taxonomy" id="8502"/>
    <lineage>
        <taxon>Eukaryota</taxon>
        <taxon>Metazoa</taxon>
        <taxon>Chordata</taxon>
        <taxon>Craniata</taxon>
        <taxon>Vertebrata</taxon>
        <taxon>Euteleostomi</taxon>
        <taxon>Archelosauria</taxon>
        <taxon>Archosauria</taxon>
        <taxon>Crocodylia</taxon>
        <taxon>Longirostres</taxon>
        <taxon>Crocodylidae</taxon>
        <taxon>Crocodylus</taxon>
    </lineage>
</organism>
<dbReference type="GeneTree" id="ENSGT00940000154739"/>
<accession>A0A7M4FC39</accession>
<dbReference type="PANTHER" id="PTHR18839:SF0">
    <property type="entry name" value="MITOTIC INTERACTOR AND SUBSTRATE OF PLK1 ISOFORM X1-RELATED"/>
    <property type="match status" value="1"/>
</dbReference>
<feature type="compositionally biased region" description="Polar residues" evidence="2">
    <location>
        <begin position="289"/>
        <end position="298"/>
    </location>
</feature>
<dbReference type="AlphaFoldDB" id="A0A7M4FC39"/>
<evidence type="ECO:0000313" key="5">
    <source>
        <dbReference type="Proteomes" id="UP000594220"/>
    </source>
</evidence>
<evidence type="ECO:0000256" key="2">
    <source>
        <dbReference type="SAM" id="MobiDB-lite"/>
    </source>
</evidence>
<sequence>LPSSRAPPGGGRPGARVPQVARAASVRGTPWIEGGQAAQGQVRSLCPTPGTAGLGPEGQGPGEFPKHLCAPQPSPQLEPPAQGAESRAAEQEGSTGQGAESSQLGREHGAGSRKQSSGSGRERGLEHHSGRLQGYSSSADYASDGSASEVFEAPSPSEPDSWDGAREPKARTETPIEREIRLALEREETLRKERGLEGQSNSRELVEIHTKPLLAMSRSPPPGRKGKDKGRASFYVQREIEQEIQREEALKREGRLLGAYDKGPQQELGERRKVFEQDEATPAPAKSPESASDPTGSKDSAPPQTLPAPADPQNQGCGRCAGPNRQGNCLQISSLCLLIFFPLPFCSKRTFYYGFVFFSLKVENQTISSEISFANQRLDSIKSDGNFTPFPLGGASLHWGKGVLFCF</sequence>
<dbReference type="Pfam" id="PF15304">
    <property type="entry name" value="AKAP2_C"/>
    <property type="match status" value="1"/>
</dbReference>
<keyword evidence="1" id="KW-0175">Coiled coil</keyword>
<keyword evidence="5" id="KW-1185">Reference proteome</keyword>
<protein>
    <recommendedName>
        <fullName evidence="3">A-kinase anchor protein 2 C-terminal domain-containing protein</fullName>
    </recommendedName>
</protein>
<dbReference type="PANTHER" id="PTHR18839">
    <property type="entry name" value="MITOTIC INTERACTOR AND SUBSTRATE OF PLK1 MISP FAMILY MEMBER"/>
    <property type="match status" value="1"/>
</dbReference>
<evidence type="ECO:0000313" key="4">
    <source>
        <dbReference type="Ensembl" id="ENSCPRP00005021619.1"/>
    </source>
</evidence>
<feature type="region of interest" description="Disordered" evidence="2">
    <location>
        <begin position="1"/>
        <end position="234"/>
    </location>
</feature>
<dbReference type="Ensembl" id="ENSCPRT00005025256.1">
    <property type="protein sequence ID" value="ENSCPRP00005021619.1"/>
    <property type="gene ID" value="ENSCPRG00005015040.1"/>
</dbReference>
<proteinExistence type="predicted"/>